<name>A0A9W6ELS9_ASPTU</name>
<accession>A0A9W6ELS9</accession>
<organism evidence="1 2">
    <name type="scientific">Aspergillus tubingensis</name>
    <dbReference type="NCBI Taxonomy" id="5068"/>
    <lineage>
        <taxon>Eukaryota</taxon>
        <taxon>Fungi</taxon>
        <taxon>Dikarya</taxon>
        <taxon>Ascomycota</taxon>
        <taxon>Pezizomycotina</taxon>
        <taxon>Eurotiomycetes</taxon>
        <taxon>Eurotiomycetidae</taxon>
        <taxon>Eurotiales</taxon>
        <taxon>Aspergillaceae</taxon>
        <taxon>Aspergillus</taxon>
        <taxon>Aspergillus subgen. Circumdati</taxon>
    </lineage>
</organism>
<dbReference type="AlphaFoldDB" id="A0A9W6ELS9"/>
<evidence type="ECO:0000313" key="2">
    <source>
        <dbReference type="Proteomes" id="UP001144157"/>
    </source>
</evidence>
<sequence>MGLDDWATIFLACCAVPVNSGSILLGKAGLGKDIWTLEFKNITRILYVRVSNRHADRQSADQIH</sequence>
<proteinExistence type="predicted"/>
<reference evidence="1" key="1">
    <citation type="submission" date="2022-07" db="EMBL/GenBank/DDBJ databases">
        <title>Taxonomy of Aspergillus series Nigri: significant species reduction supported by multi-species coalescent approaches.</title>
        <authorList>
            <person name="Bian C."/>
            <person name="Kusuya Y."/>
            <person name="Sklenar F."/>
            <person name="D'hooge E."/>
            <person name="Yaguchi T."/>
            <person name="Takahashi H."/>
            <person name="Hubka V."/>
        </authorList>
    </citation>
    <scope>NUCLEOTIDE SEQUENCE</scope>
    <source>
        <strain evidence="1">IFM 56815</strain>
    </source>
</reference>
<dbReference type="Proteomes" id="UP001144157">
    <property type="component" value="Unassembled WGS sequence"/>
</dbReference>
<protein>
    <submittedName>
        <fullName evidence="1">Uncharacterized protein</fullName>
    </submittedName>
</protein>
<comment type="caution">
    <text evidence="1">The sequence shown here is derived from an EMBL/GenBank/DDBJ whole genome shotgun (WGS) entry which is preliminary data.</text>
</comment>
<gene>
    <name evidence="1" type="ORF">AtubIFM56815_008753</name>
</gene>
<dbReference type="EMBL" id="BRPE01000005">
    <property type="protein sequence ID" value="GLA84538.1"/>
    <property type="molecule type" value="Genomic_DNA"/>
</dbReference>
<evidence type="ECO:0000313" key="1">
    <source>
        <dbReference type="EMBL" id="GLA84538.1"/>
    </source>
</evidence>